<organism evidence="1 2">
    <name type="scientific">Mytilus coruscus</name>
    <name type="common">Sea mussel</name>
    <dbReference type="NCBI Taxonomy" id="42192"/>
    <lineage>
        <taxon>Eukaryota</taxon>
        <taxon>Metazoa</taxon>
        <taxon>Spiralia</taxon>
        <taxon>Lophotrochozoa</taxon>
        <taxon>Mollusca</taxon>
        <taxon>Bivalvia</taxon>
        <taxon>Autobranchia</taxon>
        <taxon>Pteriomorphia</taxon>
        <taxon>Mytilida</taxon>
        <taxon>Mytiloidea</taxon>
        <taxon>Mytilidae</taxon>
        <taxon>Mytilinae</taxon>
        <taxon>Mytilus</taxon>
    </lineage>
</organism>
<gene>
    <name evidence="1" type="ORF">MCOR_20372</name>
</gene>
<accession>A0A6J8BN43</accession>
<evidence type="ECO:0000313" key="2">
    <source>
        <dbReference type="Proteomes" id="UP000507470"/>
    </source>
</evidence>
<sequence>MVSKAQIPSRQGSRHNKLTEKKTALLKEKVEDVEELSVFSGDLTIIFKYIHIKLVEDIERHGLPKAYVEDAFEKNHGIIRNFLFLQNQQARSRDIAIKFDKHMLCQHVTSGGFFPDGEKWNQATEVVMNLFKEKAVQSYMGVSANIARQAGSISKFCRQTNNHVVLEHQDEDVILQALITLNLQDLHLEQFTIKRGAAMTSNKLELIHSGDWIKYLNGDNEVSRFCEESFNYIIFCKTHCL</sequence>
<dbReference type="EMBL" id="CACVKT020003644">
    <property type="protein sequence ID" value="CAC5384761.1"/>
    <property type="molecule type" value="Genomic_DNA"/>
</dbReference>
<dbReference type="OrthoDB" id="6152038at2759"/>
<name>A0A6J8BN43_MYTCO</name>
<proteinExistence type="predicted"/>
<dbReference type="Proteomes" id="UP000507470">
    <property type="component" value="Unassembled WGS sequence"/>
</dbReference>
<protein>
    <submittedName>
        <fullName evidence="1">Uncharacterized protein</fullName>
    </submittedName>
</protein>
<evidence type="ECO:0000313" key="1">
    <source>
        <dbReference type="EMBL" id="CAC5384761.1"/>
    </source>
</evidence>
<reference evidence="1 2" key="1">
    <citation type="submission" date="2020-06" db="EMBL/GenBank/DDBJ databases">
        <authorList>
            <person name="Li R."/>
            <person name="Bekaert M."/>
        </authorList>
    </citation>
    <scope>NUCLEOTIDE SEQUENCE [LARGE SCALE GENOMIC DNA]</scope>
    <source>
        <strain evidence="2">wild</strain>
    </source>
</reference>
<keyword evidence="2" id="KW-1185">Reference proteome</keyword>
<dbReference type="AlphaFoldDB" id="A0A6J8BN43"/>